<organism evidence="1 2">
    <name type="scientific">Staurois parvus</name>
    <dbReference type="NCBI Taxonomy" id="386267"/>
    <lineage>
        <taxon>Eukaryota</taxon>
        <taxon>Metazoa</taxon>
        <taxon>Chordata</taxon>
        <taxon>Craniata</taxon>
        <taxon>Vertebrata</taxon>
        <taxon>Euteleostomi</taxon>
        <taxon>Amphibia</taxon>
        <taxon>Batrachia</taxon>
        <taxon>Anura</taxon>
        <taxon>Neobatrachia</taxon>
        <taxon>Ranoidea</taxon>
        <taxon>Ranidae</taxon>
        <taxon>Staurois</taxon>
    </lineage>
</organism>
<feature type="non-terminal residue" evidence="1">
    <location>
        <position position="210"/>
    </location>
</feature>
<name>A0ABN9G8Y5_9NEOB</name>
<keyword evidence="2" id="KW-1185">Reference proteome</keyword>
<evidence type="ECO:0000313" key="2">
    <source>
        <dbReference type="Proteomes" id="UP001162483"/>
    </source>
</evidence>
<evidence type="ECO:0000313" key="1">
    <source>
        <dbReference type="EMBL" id="CAI9605817.1"/>
    </source>
</evidence>
<comment type="caution">
    <text evidence="1">The sequence shown here is derived from an EMBL/GenBank/DDBJ whole genome shotgun (WGS) entry which is preliminary data.</text>
</comment>
<dbReference type="Proteomes" id="UP001162483">
    <property type="component" value="Unassembled WGS sequence"/>
</dbReference>
<protein>
    <submittedName>
        <fullName evidence="1">Uncharacterized protein</fullName>
    </submittedName>
</protein>
<accession>A0ABN9G8Y5</accession>
<sequence length="210" mass="22310">IAGPLCPSDTVDHGKSRRCRLGHVISCVQSQLITWDMYTDHQGTDDQCALMISVAPEVPPASAHQCHMPVPISATSMPHISAYQCTSMPHISAHLSCLSMPPISASQCHLPMPISAANQCHLSVPVNAAYQCESVPVSAAYQCQLVLPNSGSQCRLSVPVSAAYQCCLSVPYISVMYQCCLSVPISDACQCLTVQPTSASSSVPICATYQ</sequence>
<proteinExistence type="predicted"/>
<dbReference type="EMBL" id="CATNWA010018186">
    <property type="protein sequence ID" value="CAI9605817.1"/>
    <property type="molecule type" value="Genomic_DNA"/>
</dbReference>
<reference evidence="1" key="1">
    <citation type="submission" date="2023-05" db="EMBL/GenBank/DDBJ databases">
        <authorList>
            <person name="Stuckert A."/>
        </authorList>
    </citation>
    <scope>NUCLEOTIDE SEQUENCE</scope>
</reference>
<feature type="non-terminal residue" evidence="1">
    <location>
        <position position="1"/>
    </location>
</feature>
<gene>
    <name evidence="1" type="ORF">SPARVUS_LOCUS13672878</name>
</gene>